<name>X0W6S6_9ZZZZ</name>
<evidence type="ECO:0000313" key="1">
    <source>
        <dbReference type="EMBL" id="GAG20328.1"/>
    </source>
</evidence>
<reference evidence="1" key="1">
    <citation type="journal article" date="2014" name="Front. Microbiol.">
        <title>High frequency of phylogenetically diverse reductive dehalogenase-homologous genes in deep subseafloor sedimentary metagenomes.</title>
        <authorList>
            <person name="Kawai M."/>
            <person name="Futagami T."/>
            <person name="Toyoda A."/>
            <person name="Takaki Y."/>
            <person name="Nishi S."/>
            <person name="Hori S."/>
            <person name="Arai W."/>
            <person name="Tsubouchi T."/>
            <person name="Morono Y."/>
            <person name="Uchiyama I."/>
            <person name="Ito T."/>
            <person name="Fujiyama A."/>
            <person name="Inagaki F."/>
            <person name="Takami H."/>
        </authorList>
    </citation>
    <scope>NUCLEOTIDE SEQUENCE</scope>
    <source>
        <strain evidence="1">Expedition CK06-06</strain>
    </source>
</reference>
<dbReference type="AlphaFoldDB" id="X0W6S6"/>
<gene>
    <name evidence="1" type="ORF">S01H1_58530</name>
</gene>
<protein>
    <submittedName>
        <fullName evidence="1">Uncharacterized protein</fullName>
    </submittedName>
</protein>
<accession>X0W6S6</accession>
<organism evidence="1">
    <name type="scientific">marine sediment metagenome</name>
    <dbReference type="NCBI Taxonomy" id="412755"/>
    <lineage>
        <taxon>unclassified sequences</taxon>
        <taxon>metagenomes</taxon>
        <taxon>ecological metagenomes</taxon>
    </lineage>
</organism>
<dbReference type="EMBL" id="BARS01038238">
    <property type="protein sequence ID" value="GAG20328.1"/>
    <property type="molecule type" value="Genomic_DNA"/>
</dbReference>
<proteinExistence type="predicted"/>
<comment type="caution">
    <text evidence="1">The sequence shown here is derived from an EMBL/GenBank/DDBJ whole genome shotgun (WGS) entry which is preliminary data.</text>
</comment>
<sequence>MELALCVKRKKATSRETPNGERGVKSFRAITQIGFEIGISKKLIA</sequence>